<dbReference type="GO" id="GO:0004806">
    <property type="term" value="F:triacylglycerol lipase activity"/>
    <property type="evidence" value="ECO:0007669"/>
    <property type="project" value="TreeGrafter"/>
</dbReference>
<dbReference type="PRINTS" id="PR00081">
    <property type="entry name" value="GDHRDH"/>
</dbReference>
<dbReference type="SUPFAM" id="SSF51735">
    <property type="entry name" value="NAD(P)-binding Rossmann-fold domains"/>
    <property type="match status" value="1"/>
</dbReference>
<evidence type="ECO:0000256" key="1">
    <source>
        <dbReference type="ARBA" id="ARBA00006484"/>
    </source>
</evidence>
<dbReference type="GeneID" id="63834628"/>
<dbReference type="RefSeq" id="XP_040774125.1">
    <property type="nucleotide sequence ID" value="XM_040917499.1"/>
</dbReference>
<protein>
    <submittedName>
        <fullName evidence="5">NAD(P)-binding protein</fullName>
    </submittedName>
</protein>
<proteinExistence type="inferred from homology"/>
<dbReference type="PROSITE" id="PS00061">
    <property type="entry name" value="ADH_SHORT"/>
    <property type="match status" value="1"/>
</dbReference>
<dbReference type="InterPro" id="IPR036291">
    <property type="entry name" value="NAD(P)-bd_dom_sf"/>
</dbReference>
<gene>
    <name evidence="5" type="ORF">M406DRAFT_262270</name>
</gene>
<evidence type="ECO:0000256" key="4">
    <source>
        <dbReference type="RuleBase" id="RU000363"/>
    </source>
</evidence>
<accession>A0A9P4XXM3</accession>
<dbReference type="InterPro" id="IPR002347">
    <property type="entry name" value="SDR_fam"/>
</dbReference>
<keyword evidence="2" id="KW-0521">NADP</keyword>
<dbReference type="Pfam" id="PF00106">
    <property type="entry name" value="adh_short"/>
    <property type="match status" value="1"/>
</dbReference>
<dbReference type="EMBL" id="MU032349">
    <property type="protein sequence ID" value="KAF3763164.1"/>
    <property type="molecule type" value="Genomic_DNA"/>
</dbReference>
<dbReference type="GO" id="GO:0000140">
    <property type="term" value="F:acylglycerone-phosphate reductase (NADP+) activity"/>
    <property type="evidence" value="ECO:0007669"/>
    <property type="project" value="TreeGrafter"/>
</dbReference>
<evidence type="ECO:0000256" key="3">
    <source>
        <dbReference type="ARBA" id="ARBA00023002"/>
    </source>
</evidence>
<comment type="similarity">
    <text evidence="1 4">Belongs to the short-chain dehydrogenases/reductases (SDR) family.</text>
</comment>
<sequence>MADTKRKVLITGCSDGSLGAGLAVAFHKAGLHVYATARNPAKMTNLAALGIETLQLDPTSASSIATCLGKIPALDILVNNAGGMYKMSIADMNIADAKACFDLNVWSYLAMVQAFLPLLLKSPHGALIANQTSAASVLTIPFQSTYNASKAAIASFSDCLRLELEAFDIKVVELKTSLVKSNFVTDKVPTTGPELPKGSIYEPAREVVESALRGGNFTGQPMEQEIYARETVEILLKDNPPFVVYLGEGSEQVPSLHAKVGSMDEMVKHWTQLNEVEAVIKAYRQSKAEGK</sequence>
<dbReference type="AlphaFoldDB" id="A0A9P4XXM3"/>
<comment type="caution">
    <text evidence="5">The sequence shown here is derived from an EMBL/GenBank/DDBJ whole genome shotgun (WGS) entry which is preliminary data.</text>
</comment>
<dbReference type="GO" id="GO:0006654">
    <property type="term" value="P:phosphatidic acid biosynthetic process"/>
    <property type="evidence" value="ECO:0007669"/>
    <property type="project" value="TreeGrafter"/>
</dbReference>
<evidence type="ECO:0000256" key="2">
    <source>
        <dbReference type="ARBA" id="ARBA00022857"/>
    </source>
</evidence>
<dbReference type="Gene3D" id="3.40.50.720">
    <property type="entry name" value="NAD(P)-binding Rossmann-like Domain"/>
    <property type="match status" value="1"/>
</dbReference>
<name>A0A9P4XXM3_CRYP1</name>
<dbReference type="OrthoDB" id="2102561at2759"/>
<reference evidence="5" key="1">
    <citation type="journal article" date="2020" name="Phytopathology">
        <title>Genome sequence of the chestnut blight fungus Cryphonectria parasitica EP155: A fundamental resource for an archetypical invasive plant pathogen.</title>
        <authorList>
            <person name="Crouch J.A."/>
            <person name="Dawe A."/>
            <person name="Aerts A."/>
            <person name="Barry K."/>
            <person name="Churchill A.C.L."/>
            <person name="Grimwood J."/>
            <person name="Hillman B."/>
            <person name="Milgroom M.G."/>
            <person name="Pangilinan J."/>
            <person name="Smith M."/>
            <person name="Salamov A."/>
            <person name="Schmutz J."/>
            <person name="Yadav J."/>
            <person name="Grigoriev I.V."/>
            <person name="Nuss D."/>
        </authorList>
    </citation>
    <scope>NUCLEOTIDE SEQUENCE</scope>
    <source>
        <strain evidence="5">EP155</strain>
    </source>
</reference>
<dbReference type="InterPro" id="IPR020904">
    <property type="entry name" value="Sc_DH/Rdtase_CS"/>
</dbReference>
<dbReference type="PANTHER" id="PTHR44169">
    <property type="entry name" value="NADPH-DEPENDENT 1-ACYLDIHYDROXYACETONE PHOSPHATE REDUCTASE"/>
    <property type="match status" value="1"/>
</dbReference>
<dbReference type="Proteomes" id="UP000803844">
    <property type="component" value="Unassembled WGS sequence"/>
</dbReference>
<keyword evidence="3" id="KW-0560">Oxidoreductase</keyword>
<dbReference type="PANTHER" id="PTHR44169:SF6">
    <property type="entry name" value="NADPH-DEPENDENT 1-ACYLDIHYDROXYACETONE PHOSPHATE REDUCTASE"/>
    <property type="match status" value="1"/>
</dbReference>
<dbReference type="PRINTS" id="PR00080">
    <property type="entry name" value="SDRFAMILY"/>
</dbReference>
<dbReference type="GO" id="GO:0019433">
    <property type="term" value="P:triglyceride catabolic process"/>
    <property type="evidence" value="ECO:0007669"/>
    <property type="project" value="TreeGrafter"/>
</dbReference>
<dbReference type="GO" id="GO:0005783">
    <property type="term" value="C:endoplasmic reticulum"/>
    <property type="evidence" value="ECO:0007669"/>
    <property type="project" value="TreeGrafter"/>
</dbReference>
<evidence type="ECO:0000313" key="6">
    <source>
        <dbReference type="Proteomes" id="UP000803844"/>
    </source>
</evidence>
<dbReference type="GO" id="GO:0005811">
    <property type="term" value="C:lipid droplet"/>
    <property type="evidence" value="ECO:0007669"/>
    <property type="project" value="TreeGrafter"/>
</dbReference>
<evidence type="ECO:0000313" key="5">
    <source>
        <dbReference type="EMBL" id="KAF3763164.1"/>
    </source>
</evidence>
<organism evidence="5 6">
    <name type="scientific">Cryphonectria parasitica (strain ATCC 38755 / EP155)</name>
    <dbReference type="NCBI Taxonomy" id="660469"/>
    <lineage>
        <taxon>Eukaryota</taxon>
        <taxon>Fungi</taxon>
        <taxon>Dikarya</taxon>
        <taxon>Ascomycota</taxon>
        <taxon>Pezizomycotina</taxon>
        <taxon>Sordariomycetes</taxon>
        <taxon>Sordariomycetidae</taxon>
        <taxon>Diaporthales</taxon>
        <taxon>Cryphonectriaceae</taxon>
        <taxon>Cryphonectria-Endothia species complex</taxon>
        <taxon>Cryphonectria</taxon>
    </lineage>
</organism>
<keyword evidence="6" id="KW-1185">Reference proteome</keyword>